<dbReference type="Proteomes" id="UP000245207">
    <property type="component" value="Unassembled WGS sequence"/>
</dbReference>
<reference evidence="1 2" key="1">
    <citation type="journal article" date="2018" name="Mol. Plant">
        <title>The genome of Artemisia annua provides insight into the evolution of Asteraceae family and artemisinin biosynthesis.</title>
        <authorList>
            <person name="Shen Q."/>
            <person name="Zhang L."/>
            <person name="Liao Z."/>
            <person name="Wang S."/>
            <person name="Yan T."/>
            <person name="Shi P."/>
            <person name="Liu M."/>
            <person name="Fu X."/>
            <person name="Pan Q."/>
            <person name="Wang Y."/>
            <person name="Lv Z."/>
            <person name="Lu X."/>
            <person name="Zhang F."/>
            <person name="Jiang W."/>
            <person name="Ma Y."/>
            <person name="Chen M."/>
            <person name="Hao X."/>
            <person name="Li L."/>
            <person name="Tang Y."/>
            <person name="Lv G."/>
            <person name="Zhou Y."/>
            <person name="Sun X."/>
            <person name="Brodelius P.E."/>
            <person name="Rose J.K.C."/>
            <person name="Tang K."/>
        </authorList>
    </citation>
    <scope>NUCLEOTIDE SEQUENCE [LARGE SCALE GENOMIC DNA]</scope>
    <source>
        <strain evidence="2">cv. Huhao1</strain>
        <tissue evidence="1">Leaf</tissue>
    </source>
</reference>
<dbReference type="EMBL" id="PKPP01007968">
    <property type="protein sequence ID" value="PWA51968.1"/>
    <property type="molecule type" value="Genomic_DNA"/>
</dbReference>
<evidence type="ECO:0000313" key="2">
    <source>
        <dbReference type="Proteomes" id="UP000245207"/>
    </source>
</evidence>
<gene>
    <name evidence="1" type="ORF">CTI12_AA459550</name>
</gene>
<proteinExistence type="predicted"/>
<dbReference type="STRING" id="35608.A0A2U1LSJ4"/>
<protein>
    <submittedName>
        <fullName evidence="1">Ion transport 2</fullName>
    </submittedName>
</protein>
<accession>A0A2U1LSJ4</accession>
<sequence length="105" mass="11573">MSKEPLLQPNTPRPQPLLCPLPENDEIFVPSLTPSELKDMIIFGSPKEPSSILVDALTMSLSNTGSNPGGVYESQVLSMVIGSELFWEKHESSPVENRACYGYYT</sequence>
<comment type="caution">
    <text evidence="1">The sequence shown here is derived from an EMBL/GenBank/DDBJ whole genome shotgun (WGS) entry which is preliminary data.</text>
</comment>
<keyword evidence="2" id="KW-1185">Reference proteome</keyword>
<name>A0A2U1LSJ4_ARTAN</name>
<evidence type="ECO:0000313" key="1">
    <source>
        <dbReference type="EMBL" id="PWA51968.1"/>
    </source>
</evidence>
<organism evidence="1 2">
    <name type="scientific">Artemisia annua</name>
    <name type="common">Sweet wormwood</name>
    <dbReference type="NCBI Taxonomy" id="35608"/>
    <lineage>
        <taxon>Eukaryota</taxon>
        <taxon>Viridiplantae</taxon>
        <taxon>Streptophyta</taxon>
        <taxon>Embryophyta</taxon>
        <taxon>Tracheophyta</taxon>
        <taxon>Spermatophyta</taxon>
        <taxon>Magnoliopsida</taxon>
        <taxon>eudicotyledons</taxon>
        <taxon>Gunneridae</taxon>
        <taxon>Pentapetalae</taxon>
        <taxon>asterids</taxon>
        <taxon>campanulids</taxon>
        <taxon>Asterales</taxon>
        <taxon>Asteraceae</taxon>
        <taxon>Asteroideae</taxon>
        <taxon>Anthemideae</taxon>
        <taxon>Artemisiinae</taxon>
        <taxon>Artemisia</taxon>
    </lineage>
</organism>
<dbReference type="AlphaFoldDB" id="A0A2U1LSJ4"/>